<comment type="cofactor">
    <cofactor evidence="1 12">
        <name>[4Fe-4S] cluster</name>
        <dbReference type="ChEBI" id="CHEBI:49883"/>
    </cofactor>
</comment>
<dbReference type="Gene3D" id="3.30.70.260">
    <property type="match status" value="1"/>
</dbReference>
<dbReference type="PANTHER" id="PTHR30182">
    <property type="entry name" value="L-SERINE DEHYDRATASE"/>
    <property type="match status" value="1"/>
</dbReference>
<keyword evidence="15" id="KW-1185">Reference proteome</keyword>
<dbReference type="AlphaFoldDB" id="A0A6L5Y0X4"/>
<dbReference type="PROSITE" id="PS51671">
    <property type="entry name" value="ACT"/>
    <property type="match status" value="1"/>
</dbReference>
<dbReference type="NCBIfam" id="TIGR00719">
    <property type="entry name" value="sda_beta"/>
    <property type="match status" value="1"/>
</dbReference>
<feature type="domain" description="ACT" evidence="13">
    <location>
        <begin position="150"/>
        <end position="222"/>
    </location>
</feature>
<organism evidence="14 15">
    <name type="scientific">Velocimicrobium porci</name>
    <dbReference type="NCBI Taxonomy" id="2606634"/>
    <lineage>
        <taxon>Bacteria</taxon>
        <taxon>Bacillati</taxon>
        <taxon>Bacillota</taxon>
        <taxon>Clostridia</taxon>
        <taxon>Lachnospirales</taxon>
        <taxon>Lachnospiraceae</taxon>
        <taxon>Velocimicrobium</taxon>
    </lineage>
</organism>
<dbReference type="Pfam" id="PF03315">
    <property type="entry name" value="SDH_beta"/>
    <property type="match status" value="1"/>
</dbReference>
<gene>
    <name evidence="14" type="primary">sdaAB</name>
    <name evidence="14" type="ORF">FYJ58_11685</name>
</gene>
<dbReference type="EMBL" id="VUMT01000021">
    <property type="protein sequence ID" value="MSS64529.1"/>
    <property type="molecule type" value="Genomic_DNA"/>
</dbReference>
<dbReference type="InterPro" id="IPR029009">
    <property type="entry name" value="ASB_dom_sf"/>
</dbReference>
<dbReference type="InterPro" id="IPR004643">
    <property type="entry name" value="Fe-S_L-Ser_bsu"/>
</dbReference>
<comment type="pathway">
    <text evidence="2 11">Carbohydrate biosynthesis; gluconeogenesis.</text>
</comment>
<dbReference type="InterPro" id="IPR002912">
    <property type="entry name" value="ACT_dom"/>
</dbReference>
<evidence type="ECO:0000256" key="4">
    <source>
        <dbReference type="ARBA" id="ARBA00022432"/>
    </source>
</evidence>
<evidence type="ECO:0000259" key="13">
    <source>
        <dbReference type="PROSITE" id="PS51671"/>
    </source>
</evidence>
<sequence>MGFISVFDVIGPNMVGPSSSHTAGAASIALLARKMIGGNIKKVVFTLYGSFAKTYRGHGTDRALLGGILGFDTDNLNIKDSFELAKEAGIEYEFKTNEKETEVHPNTVDIELWNDEDLSLTVRGESRGGGKVMITRINEVEVEFTGEYSALITIHKDKPGVVANITKCLSDCNVNIAFMRLFREDKGATAYSIVESDEKIPKKVLDEIKENQYVQNVMLVQI</sequence>
<dbReference type="Gene3D" id="3.30.1330.90">
    <property type="entry name" value="D-3-phosphoglycerate dehydrogenase, domain 3"/>
    <property type="match status" value="1"/>
</dbReference>
<reference evidence="14 15" key="1">
    <citation type="submission" date="2019-08" db="EMBL/GenBank/DDBJ databases">
        <title>In-depth cultivation of the pig gut microbiome towards novel bacterial diversity and tailored functional studies.</title>
        <authorList>
            <person name="Wylensek D."/>
            <person name="Hitch T.C.A."/>
            <person name="Clavel T."/>
        </authorList>
    </citation>
    <scope>NUCLEOTIDE SEQUENCE [LARGE SCALE GENOMIC DNA]</scope>
    <source>
        <strain evidence="14 15">WCA-693-APC-MOT-I</strain>
    </source>
</reference>
<keyword evidence="4 11" id="KW-0312">Gluconeogenesis</keyword>
<dbReference type="SUPFAM" id="SSF55021">
    <property type="entry name" value="ACT-like"/>
    <property type="match status" value="1"/>
</dbReference>
<evidence type="ECO:0000256" key="9">
    <source>
        <dbReference type="ARBA" id="ARBA00023239"/>
    </source>
</evidence>
<dbReference type="GO" id="GO:0046872">
    <property type="term" value="F:metal ion binding"/>
    <property type="evidence" value="ECO:0007669"/>
    <property type="project" value="UniProtKB-UniRule"/>
</dbReference>
<dbReference type="Proteomes" id="UP000482209">
    <property type="component" value="Unassembled WGS sequence"/>
</dbReference>
<evidence type="ECO:0000256" key="8">
    <source>
        <dbReference type="ARBA" id="ARBA00023014"/>
    </source>
</evidence>
<evidence type="ECO:0000256" key="1">
    <source>
        <dbReference type="ARBA" id="ARBA00001966"/>
    </source>
</evidence>
<dbReference type="InterPro" id="IPR045865">
    <property type="entry name" value="ACT-like_dom_sf"/>
</dbReference>
<dbReference type="RefSeq" id="WP_154519918.1">
    <property type="nucleotide sequence ID" value="NZ_VUMT01000021.1"/>
</dbReference>
<comment type="catalytic activity">
    <reaction evidence="10 11 12">
        <text>L-serine = pyruvate + NH4(+)</text>
        <dbReference type="Rhea" id="RHEA:19169"/>
        <dbReference type="ChEBI" id="CHEBI:15361"/>
        <dbReference type="ChEBI" id="CHEBI:28938"/>
        <dbReference type="ChEBI" id="CHEBI:33384"/>
        <dbReference type="EC" id="4.3.1.17"/>
    </reaction>
</comment>
<dbReference type="PANTHER" id="PTHR30182:SF12">
    <property type="entry name" value="L-SERINE DEHYDRATASE, BETA CHAIN-RELATED"/>
    <property type="match status" value="1"/>
</dbReference>
<dbReference type="GO" id="GO:0003941">
    <property type="term" value="F:L-serine ammonia-lyase activity"/>
    <property type="evidence" value="ECO:0007669"/>
    <property type="project" value="UniProtKB-UniRule"/>
</dbReference>
<protein>
    <recommendedName>
        <fullName evidence="11">L-serine deaminase</fullName>
    </recommendedName>
</protein>
<dbReference type="InterPro" id="IPR051318">
    <property type="entry name" value="Fe-S_L-Ser"/>
</dbReference>
<dbReference type="Pfam" id="PF01842">
    <property type="entry name" value="ACT"/>
    <property type="match status" value="1"/>
</dbReference>
<evidence type="ECO:0000256" key="10">
    <source>
        <dbReference type="ARBA" id="ARBA00049406"/>
    </source>
</evidence>
<keyword evidence="7 11" id="KW-0408">Iron</keyword>
<name>A0A6L5Y0X4_9FIRM</name>
<dbReference type="InterPro" id="IPR005131">
    <property type="entry name" value="Ser_deHydtase_bsu"/>
</dbReference>
<evidence type="ECO:0000256" key="6">
    <source>
        <dbReference type="ARBA" id="ARBA00022723"/>
    </source>
</evidence>
<evidence type="ECO:0000256" key="2">
    <source>
        <dbReference type="ARBA" id="ARBA00004742"/>
    </source>
</evidence>
<evidence type="ECO:0000256" key="12">
    <source>
        <dbReference type="RuleBase" id="RU366059"/>
    </source>
</evidence>
<keyword evidence="9 11" id="KW-0456">Lyase</keyword>
<evidence type="ECO:0000256" key="3">
    <source>
        <dbReference type="ARBA" id="ARBA00008636"/>
    </source>
</evidence>
<evidence type="ECO:0000256" key="7">
    <source>
        <dbReference type="ARBA" id="ARBA00023004"/>
    </source>
</evidence>
<dbReference type="GO" id="GO:0006094">
    <property type="term" value="P:gluconeogenesis"/>
    <property type="evidence" value="ECO:0007669"/>
    <property type="project" value="UniProtKB-UniRule"/>
</dbReference>
<proteinExistence type="inferred from homology"/>
<keyword evidence="8 11" id="KW-0411">Iron-sulfur</keyword>
<keyword evidence="6 11" id="KW-0479">Metal-binding</keyword>
<evidence type="ECO:0000256" key="11">
    <source>
        <dbReference type="PIRNR" id="PIRNR036692"/>
    </source>
</evidence>
<dbReference type="SUPFAM" id="SSF143548">
    <property type="entry name" value="Serine metabolism enzymes domain"/>
    <property type="match status" value="1"/>
</dbReference>
<evidence type="ECO:0000313" key="14">
    <source>
        <dbReference type="EMBL" id="MSS64529.1"/>
    </source>
</evidence>
<dbReference type="UniPathway" id="UPA00138"/>
<keyword evidence="5 11" id="KW-0004">4Fe-4S</keyword>
<dbReference type="PIRSF" id="PIRSF036692">
    <property type="entry name" value="SDH_B"/>
    <property type="match status" value="1"/>
</dbReference>
<comment type="similarity">
    <text evidence="3 11 12">Belongs to the iron-sulfur dependent L-serine dehydratase family.</text>
</comment>
<dbReference type="CDD" id="cd04903">
    <property type="entry name" value="ACT_LSD"/>
    <property type="match status" value="1"/>
</dbReference>
<accession>A0A6L5Y0X4</accession>
<evidence type="ECO:0000256" key="5">
    <source>
        <dbReference type="ARBA" id="ARBA00022485"/>
    </source>
</evidence>
<dbReference type="GO" id="GO:0051539">
    <property type="term" value="F:4 iron, 4 sulfur cluster binding"/>
    <property type="evidence" value="ECO:0007669"/>
    <property type="project" value="UniProtKB-UniRule"/>
</dbReference>
<evidence type="ECO:0000313" key="15">
    <source>
        <dbReference type="Proteomes" id="UP000482209"/>
    </source>
</evidence>
<comment type="caution">
    <text evidence="14">The sequence shown here is derived from an EMBL/GenBank/DDBJ whole genome shotgun (WGS) entry which is preliminary data.</text>
</comment>